<dbReference type="InterPro" id="IPR035069">
    <property type="entry name" value="TTHA1013/TTHA0281-like"/>
</dbReference>
<name>A0AAU8U263_9BACT</name>
<gene>
    <name evidence="1" type="ORF">CUREO_1545</name>
</gene>
<proteinExistence type="predicted"/>
<evidence type="ECO:0000313" key="2">
    <source>
        <dbReference type="Proteomes" id="UP000063971"/>
    </source>
</evidence>
<protein>
    <recommendedName>
        <fullName evidence="3">HicB-like antitoxin of toxin-antitoxin system domain-containing protein</fullName>
    </recommendedName>
</protein>
<accession>A0AAU8U263</accession>
<organism evidence="1 2">
    <name type="scientific">Campylobacter ureolyticus RIGS 9880</name>
    <dbReference type="NCBI Taxonomy" id="1032069"/>
    <lineage>
        <taxon>Bacteria</taxon>
        <taxon>Pseudomonadati</taxon>
        <taxon>Campylobacterota</taxon>
        <taxon>Epsilonproteobacteria</taxon>
        <taxon>Campylobacterales</taxon>
        <taxon>Campylobacteraceae</taxon>
        <taxon>Campylobacter</taxon>
    </lineage>
</organism>
<dbReference type="KEGG" id="cure:CUREO_1545"/>
<dbReference type="SUPFAM" id="SSF143100">
    <property type="entry name" value="TTHA1013/TTHA0281-like"/>
    <property type="match status" value="1"/>
</dbReference>
<dbReference type="Proteomes" id="UP000063971">
    <property type="component" value="Chromosome"/>
</dbReference>
<sequence length="96" mass="10771">MKVVAGLLLCQNLIVFRFFYGDGDTKEEALKELDEAFKFTIESALKDGIKIPEPVDEDAKVRINLTIPKSVLSAIDAVTNNRSKWISDLARKTLLM</sequence>
<dbReference type="EMBL" id="CP012195">
    <property type="protein sequence ID" value="AKT91359.1"/>
    <property type="molecule type" value="Genomic_DNA"/>
</dbReference>
<reference evidence="1 2" key="1">
    <citation type="journal article" date="2015" name="Genome Announc.">
        <title>Complete Genome Sequence of the Campylobacter ureolyticus Clinical Isolate RIGS 9880.</title>
        <authorList>
            <person name="Miller W.G."/>
            <person name="Yee E."/>
            <person name="On S.L."/>
            <person name="Andersen L.P."/>
            <person name="Bono J.L."/>
        </authorList>
    </citation>
    <scope>NUCLEOTIDE SEQUENCE [LARGE SCALE GENOMIC DNA]</scope>
    <source>
        <strain evidence="1 2">RIGS 9880</strain>
    </source>
</reference>
<evidence type="ECO:0008006" key="3">
    <source>
        <dbReference type="Google" id="ProtNLM"/>
    </source>
</evidence>
<dbReference type="AlphaFoldDB" id="A0AAU8U263"/>
<evidence type="ECO:0000313" key="1">
    <source>
        <dbReference type="EMBL" id="AKT91359.1"/>
    </source>
</evidence>
<dbReference type="Gene3D" id="3.30.160.250">
    <property type="match status" value="1"/>
</dbReference>